<evidence type="ECO:0000313" key="3">
    <source>
        <dbReference type="EMBL" id="KAF9331129.1"/>
    </source>
</evidence>
<comment type="caution">
    <text evidence="3">The sequence shown here is derived from an EMBL/GenBank/DDBJ whole genome shotgun (WGS) entry which is preliminary data.</text>
</comment>
<sequence>MADTFPQDATPHPRQGDHSPSARSTSRPHSRQGATPEPKKSTSGPRPFIFHTRHDSTASEDDDSGNSDDSDDSDEGDVDSQHHHHRKSRRSRRRLSASASHLLAQAPAVPDLRFDHNYRKALDQIYEAHAADLAKAEAARAQASSTSSSSPRVESQDKKKKKSSSSSSQQQEEKEVTVHSIRTRIAVMTLRDIIIMPFVHGFFWGFGTILLTLASQRSLAYHLTRSFNRVFGREGAEGGAAGQQPVFRGEPARIRRAGNATGLGGVGLSGGRPGFAY</sequence>
<keyword evidence="4" id="KW-1185">Reference proteome</keyword>
<keyword evidence="2" id="KW-0472">Membrane</keyword>
<accession>A0A9P5VLD4</accession>
<feature type="region of interest" description="Disordered" evidence="1">
    <location>
        <begin position="1"/>
        <end position="99"/>
    </location>
</feature>
<dbReference type="EMBL" id="JAAAUY010000346">
    <property type="protein sequence ID" value="KAF9331129.1"/>
    <property type="molecule type" value="Genomic_DNA"/>
</dbReference>
<evidence type="ECO:0000313" key="4">
    <source>
        <dbReference type="Proteomes" id="UP000696485"/>
    </source>
</evidence>
<feature type="region of interest" description="Disordered" evidence="1">
    <location>
        <begin position="139"/>
        <end position="178"/>
    </location>
</feature>
<feature type="compositionally biased region" description="Acidic residues" evidence="1">
    <location>
        <begin position="58"/>
        <end position="78"/>
    </location>
</feature>
<reference evidence="3" key="1">
    <citation type="journal article" date="2020" name="Fungal Divers.">
        <title>Resolving the Mortierellaceae phylogeny through synthesis of multi-gene phylogenetics and phylogenomics.</title>
        <authorList>
            <person name="Vandepol N."/>
            <person name="Liber J."/>
            <person name="Desiro A."/>
            <person name="Na H."/>
            <person name="Kennedy M."/>
            <person name="Barry K."/>
            <person name="Grigoriev I.V."/>
            <person name="Miller A.N."/>
            <person name="O'Donnell K."/>
            <person name="Stajich J.E."/>
            <person name="Bonito G."/>
        </authorList>
    </citation>
    <scope>NUCLEOTIDE SEQUENCE</scope>
    <source>
        <strain evidence="3">NVP1</strain>
    </source>
</reference>
<organism evidence="3 4">
    <name type="scientific">Podila minutissima</name>
    <dbReference type="NCBI Taxonomy" id="64525"/>
    <lineage>
        <taxon>Eukaryota</taxon>
        <taxon>Fungi</taxon>
        <taxon>Fungi incertae sedis</taxon>
        <taxon>Mucoromycota</taxon>
        <taxon>Mortierellomycotina</taxon>
        <taxon>Mortierellomycetes</taxon>
        <taxon>Mortierellales</taxon>
        <taxon>Mortierellaceae</taxon>
        <taxon>Podila</taxon>
    </lineage>
</organism>
<proteinExistence type="predicted"/>
<gene>
    <name evidence="3" type="ORF">BG006_005988</name>
</gene>
<feature type="compositionally biased region" description="Basic residues" evidence="1">
    <location>
        <begin position="82"/>
        <end position="95"/>
    </location>
</feature>
<keyword evidence="2" id="KW-1133">Transmembrane helix</keyword>
<evidence type="ECO:0000256" key="2">
    <source>
        <dbReference type="SAM" id="Phobius"/>
    </source>
</evidence>
<evidence type="ECO:0000256" key="1">
    <source>
        <dbReference type="SAM" id="MobiDB-lite"/>
    </source>
</evidence>
<name>A0A9P5VLD4_9FUNG</name>
<feature type="transmembrane region" description="Helical" evidence="2">
    <location>
        <begin position="193"/>
        <end position="214"/>
    </location>
</feature>
<keyword evidence="2" id="KW-0812">Transmembrane</keyword>
<dbReference type="AlphaFoldDB" id="A0A9P5VLD4"/>
<protein>
    <submittedName>
        <fullName evidence="3">Uncharacterized protein</fullName>
    </submittedName>
</protein>
<dbReference type="Proteomes" id="UP000696485">
    <property type="component" value="Unassembled WGS sequence"/>
</dbReference>
<feature type="compositionally biased region" description="Low complexity" evidence="1">
    <location>
        <begin position="139"/>
        <end position="150"/>
    </location>
</feature>